<dbReference type="SMART" id="SM00382">
    <property type="entry name" value="AAA"/>
    <property type="match status" value="1"/>
</dbReference>
<evidence type="ECO:0000256" key="2">
    <source>
        <dbReference type="ARBA" id="ARBA00022840"/>
    </source>
</evidence>
<feature type="domain" description="AAA+ ATPase" evidence="3">
    <location>
        <begin position="236"/>
        <end position="475"/>
    </location>
</feature>
<dbReference type="OrthoDB" id="1826980at2"/>
<dbReference type="Pfam" id="PF13538">
    <property type="entry name" value="UvrD_C_2"/>
    <property type="match status" value="1"/>
</dbReference>
<name>A0A5N7MAI3_9HYPH</name>
<dbReference type="GO" id="GO:0003678">
    <property type="term" value="F:DNA helicase activity"/>
    <property type="evidence" value="ECO:0007669"/>
    <property type="project" value="UniProtKB-ARBA"/>
</dbReference>
<dbReference type="Gene3D" id="2.30.30.940">
    <property type="match status" value="1"/>
</dbReference>
<dbReference type="SUPFAM" id="SSF52540">
    <property type="entry name" value="P-loop containing nucleoside triphosphate hydrolases"/>
    <property type="match status" value="2"/>
</dbReference>
<evidence type="ECO:0000259" key="3">
    <source>
        <dbReference type="SMART" id="SM00382"/>
    </source>
</evidence>
<keyword evidence="1" id="KW-0547">Nucleotide-binding</keyword>
<dbReference type="InterPro" id="IPR050534">
    <property type="entry name" value="Coronavir_polyprotein_1ab"/>
</dbReference>
<protein>
    <submittedName>
        <fullName evidence="4">AAA family ATPase</fullName>
    </submittedName>
</protein>
<gene>
    <name evidence="4" type="ORF">FS320_01170</name>
</gene>
<dbReference type="EMBL" id="VOSK01000001">
    <property type="protein sequence ID" value="MPR23865.1"/>
    <property type="molecule type" value="Genomic_DNA"/>
</dbReference>
<dbReference type="CDD" id="cd18809">
    <property type="entry name" value="SF1_C_RecD"/>
    <property type="match status" value="1"/>
</dbReference>
<dbReference type="Gene3D" id="3.40.50.300">
    <property type="entry name" value="P-loop containing nucleotide triphosphate hydrolases"/>
    <property type="match status" value="2"/>
</dbReference>
<dbReference type="Pfam" id="PF13604">
    <property type="entry name" value="AAA_30"/>
    <property type="match status" value="1"/>
</dbReference>
<dbReference type="CDD" id="cd17933">
    <property type="entry name" value="DEXSc_RecD-like"/>
    <property type="match status" value="1"/>
</dbReference>
<organism evidence="4 5">
    <name type="scientific">Microvirga tunisiensis</name>
    <dbReference type="NCBI Taxonomy" id="2108360"/>
    <lineage>
        <taxon>Bacteria</taxon>
        <taxon>Pseudomonadati</taxon>
        <taxon>Pseudomonadota</taxon>
        <taxon>Alphaproteobacteria</taxon>
        <taxon>Hyphomicrobiales</taxon>
        <taxon>Methylobacteriaceae</taxon>
        <taxon>Microvirga</taxon>
    </lineage>
</organism>
<dbReference type="GO" id="GO:0005524">
    <property type="term" value="F:ATP binding"/>
    <property type="evidence" value="ECO:0007669"/>
    <property type="project" value="UniProtKB-KW"/>
</dbReference>
<keyword evidence="5" id="KW-1185">Reference proteome</keyword>
<dbReference type="PANTHER" id="PTHR43788">
    <property type="entry name" value="DNA2/NAM7 HELICASE FAMILY MEMBER"/>
    <property type="match status" value="1"/>
</dbReference>
<dbReference type="InterPro" id="IPR027785">
    <property type="entry name" value="UvrD-like_helicase_C"/>
</dbReference>
<reference evidence="4 5" key="1">
    <citation type="journal article" date="2019" name="Syst. Appl. Microbiol.">
        <title>Microvirga tunisiensis sp. nov., a root nodule symbiotic bacterium isolated from Lupinus micranthus and L. luteus grown in Northern Tunisia.</title>
        <authorList>
            <person name="Msaddak A."/>
            <person name="Rejili M."/>
            <person name="Duran D."/>
            <person name="Mars M."/>
            <person name="Palacios J.M."/>
            <person name="Ruiz-Argueso T."/>
            <person name="Rey L."/>
            <person name="Imperial J."/>
        </authorList>
    </citation>
    <scope>NUCLEOTIDE SEQUENCE [LARGE SCALE GENOMIC DNA]</scope>
    <source>
        <strain evidence="4 5">Lmie10</strain>
    </source>
</reference>
<dbReference type="PANTHER" id="PTHR43788:SF6">
    <property type="entry name" value="DNA HELICASE B"/>
    <property type="match status" value="1"/>
</dbReference>
<sequence length="598" mass="65381">MIPVVRISPTDVVKYLTEVESDRQCASNLLQTLRTNYSDPSLRSYLNRHGLRIALHAAGITRTHLDRIIERYAGQALATVSEQPFRLRKDIKGISLGMCCAIWRRLSPTVMDRTDLALAAAEEVISSIGRDGNIYADRNAIVRAIANLAGVLPEDADRACAEIERLRAAVTFRRNGVLKIANARSYDQERSIANEVLTRFCEYRPPDVPTVLKAMARSGIATPDPLQIDAVRTALSHQVSLITGGPGTGKSTIIKAIALLLREENPRVRIRLGSLAARIARAVGAKTGVEADTIHAILGHSNNANTHHAGNPLPVDVMVVEEAFMLGNGLFHDLLRALPPLARLIIIGDHQQLQPIQEGKPVEAIMNSGSVPTVRLERNHRSHSSEIPDAGRRVMQGLIPLPSAAIQIISTSSSKAALASVIAQFDRLSEQRGDSVQILCALHKGRLGTVALNRAISGNDEIAIGELVMQIRNDRERGIFNGEIGTVTDRSLTGLTMVRDDGTTFFYKNSELSQLRRAWAISFHKSQGLEYEHVIMIVSRSHLSMLNRNMINVGITRAKKTCVIIDHANALAQAVARNTGESRTTLLTDLMQGRNPLA</sequence>
<proteinExistence type="predicted"/>
<dbReference type="AlphaFoldDB" id="A0A5N7MAI3"/>
<evidence type="ECO:0000256" key="1">
    <source>
        <dbReference type="ARBA" id="ARBA00022741"/>
    </source>
</evidence>
<evidence type="ECO:0000313" key="5">
    <source>
        <dbReference type="Proteomes" id="UP000403266"/>
    </source>
</evidence>
<evidence type="ECO:0000313" key="4">
    <source>
        <dbReference type="EMBL" id="MPR23865.1"/>
    </source>
</evidence>
<dbReference type="InterPro" id="IPR003593">
    <property type="entry name" value="AAA+_ATPase"/>
</dbReference>
<dbReference type="InterPro" id="IPR027417">
    <property type="entry name" value="P-loop_NTPase"/>
</dbReference>
<accession>A0A5N7MAI3</accession>
<keyword evidence="2" id="KW-0067">ATP-binding</keyword>
<dbReference type="Proteomes" id="UP000403266">
    <property type="component" value="Unassembled WGS sequence"/>
</dbReference>
<comment type="caution">
    <text evidence="4">The sequence shown here is derived from an EMBL/GenBank/DDBJ whole genome shotgun (WGS) entry which is preliminary data.</text>
</comment>